<dbReference type="GO" id="GO:0008836">
    <property type="term" value="F:diaminopimelate decarboxylase activity"/>
    <property type="evidence" value="ECO:0007669"/>
    <property type="project" value="UniProtKB-UniRule"/>
</dbReference>
<sequence length="436" mass="47328">MNFVPASRLTDGVLSIDAAVLVDALPYFSYVDNVLHIDGVSSETLKSHYDTPLYVYSRRALLDNYQAYTQAFGEINHQICYAVKANSNLAVLKTLADAGAGFDIVSKGELARVLQVTDAKKVVYSGVGKTLDDIEYALNADIHCFNVEALSELDSINSVAAKLGKVARISLRINPDVDAKTHPYISTGMKDNKFGISHEEAISAYLHANSLPHLQITGIDCHIGSQLLDAQGFSDALDKLIELIDELSANGITLDHIDLGGGLGVRYIDENPVSVDDYAKLLLPRLKALGLKLYLEPGRSLVANTGVLLASVDVLKPTEFKNFAIVDSSMSELIRPALYESVMAIIPTDLSKAGDEKVWDVVGTVCESSDFIGKDRLLSLSVGDTLAVTGAGAYGFTMASNYNTRPRPCEVMVDDGTHRVVRQREVLSDLWRDEIA</sequence>
<dbReference type="InterPro" id="IPR022657">
    <property type="entry name" value="De-COase2_CS"/>
</dbReference>
<proteinExistence type="inferred from homology"/>
<dbReference type="STRING" id="573983.B0681_10155"/>
<protein>
    <recommendedName>
        <fullName evidence="5 6">Diaminopimelate decarboxylase</fullName>
        <shortName evidence="5">DAP decarboxylase</shortName>
        <shortName evidence="5">DAPDC</shortName>
        <ecNumber evidence="5 6">4.1.1.20</ecNumber>
    </recommendedName>
</protein>
<feature type="binding site" evidence="5">
    <location>
        <position position="262"/>
    </location>
    <ligand>
        <name>pyridoxal 5'-phosphate</name>
        <dbReference type="ChEBI" id="CHEBI:597326"/>
    </ligand>
</feature>
<evidence type="ECO:0000256" key="3">
    <source>
        <dbReference type="ARBA" id="ARBA00022898"/>
    </source>
</evidence>
<comment type="function">
    <text evidence="5">Specifically catalyzes the decarboxylation of meso-diaminopimelate (meso-DAP) to L-lysine.</text>
</comment>
<feature type="domain" description="Orn/DAP/Arg decarboxylase 2 N-terminal" evidence="10">
    <location>
        <begin position="63"/>
        <end position="303"/>
    </location>
</feature>
<evidence type="ECO:0000313" key="11">
    <source>
        <dbReference type="EMBL" id="OOS23067.1"/>
    </source>
</evidence>
<dbReference type="SUPFAM" id="SSF50621">
    <property type="entry name" value="Alanine racemase C-terminal domain-like"/>
    <property type="match status" value="1"/>
</dbReference>
<dbReference type="CDD" id="cd06828">
    <property type="entry name" value="PLPDE_III_DapDC"/>
    <property type="match status" value="1"/>
</dbReference>
<feature type="binding site" evidence="5">
    <location>
        <position position="299"/>
    </location>
    <ligand>
        <name>substrate</name>
    </ligand>
</feature>
<feature type="binding site" evidence="5">
    <location>
        <begin position="296"/>
        <end position="299"/>
    </location>
    <ligand>
        <name>pyridoxal 5'-phosphate</name>
        <dbReference type="ChEBI" id="CHEBI:597326"/>
    </ligand>
</feature>
<dbReference type="Proteomes" id="UP000190683">
    <property type="component" value="Unassembled WGS sequence"/>
</dbReference>
<dbReference type="Pfam" id="PF00278">
    <property type="entry name" value="Orn_DAP_Arg_deC"/>
    <property type="match status" value="1"/>
</dbReference>
<feature type="binding site" evidence="5">
    <location>
        <position position="367"/>
    </location>
    <ligand>
        <name>substrate</name>
    </ligand>
</feature>
<dbReference type="InterPro" id="IPR002986">
    <property type="entry name" value="DAP_deCOOHase_LysA"/>
</dbReference>
<comment type="subunit">
    <text evidence="5">Homodimer.</text>
</comment>
<evidence type="ECO:0000256" key="7">
    <source>
        <dbReference type="PIRSR" id="PIRSR600183-50"/>
    </source>
</evidence>
<comment type="cofactor">
    <cofactor evidence="1 5 7 8">
        <name>pyridoxal 5'-phosphate</name>
        <dbReference type="ChEBI" id="CHEBI:597326"/>
    </cofactor>
</comment>
<feature type="modified residue" description="N6-(pyridoxal phosphate)lysine" evidence="5 7">
    <location>
        <position position="84"/>
    </location>
</feature>
<feature type="binding site" evidence="5">
    <location>
        <position position="394"/>
    </location>
    <ligand>
        <name>substrate</name>
    </ligand>
</feature>
<dbReference type="InterPro" id="IPR022644">
    <property type="entry name" value="De-COase2_N"/>
</dbReference>
<evidence type="ECO:0000256" key="6">
    <source>
        <dbReference type="NCBIfam" id="TIGR01048"/>
    </source>
</evidence>
<dbReference type="PROSITE" id="PS00879">
    <property type="entry name" value="ODR_DC_2_2"/>
    <property type="match status" value="1"/>
</dbReference>
<feature type="binding site" evidence="5">
    <location>
        <position position="339"/>
    </location>
    <ligand>
        <name>substrate</name>
    </ligand>
</feature>
<dbReference type="PRINTS" id="PR01181">
    <property type="entry name" value="DAPDCRBXLASE"/>
</dbReference>
<dbReference type="HAMAP" id="MF_02120">
    <property type="entry name" value="LysA"/>
    <property type="match status" value="1"/>
</dbReference>
<dbReference type="FunFam" id="3.20.20.10:FF:000003">
    <property type="entry name" value="Diaminopimelate decarboxylase"/>
    <property type="match status" value="1"/>
</dbReference>
<comment type="pathway">
    <text evidence="5 8">Amino-acid biosynthesis; L-lysine biosynthesis via DAP pathway; L-lysine from DL-2,6-diaminopimelate: step 1/1.</text>
</comment>
<dbReference type="InterPro" id="IPR000183">
    <property type="entry name" value="Orn/DAP/Arg_de-COase"/>
</dbReference>
<dbReference type="AlphaFoldDB" id="A0A1T0CL41"/>
<dbReference type="PANTHER" id="PTHR43727:SF2">
    <property type="entry name" value="GROUP IV DECARBOXYLASE"/>
    <property type="match status" value="1"/>
</dbReference>
<feature type="active site" description="Proton donor" evidence="7">
    <location>
        <position position="366"/>
    </location>
</feature>
<feature type="binding site" evidence="5">
    <location>
        <position position="335"/>
    </location>
    <ligand>
        <name>substrate</name>
    </ligand>
</feature>
<comment type="similarity">
    <text evidence="5">Belongs to the Orn/Lys/Arg decarboxylase class-II family. LysA subfamily.</text>
</comment>
<dbReference type="InterPro" id="IPR029066">
    <property type="entry name" value="PLP-binding_barrel"/>
</dbReference>
<keyword evidence="4 5" id="KW-0456">Lyase</keyword>
<evidence type="ECO:0000313" key="12">
    <source>
        <dbReference type="Proteomes" id="UP000190683"/>
    </source>
</evidence>
<dbReference type="InterPro" id="IPR009006">
    <property type="entry name" value="Ala_racemase/Decarboxylase_C"/>
</dbReference>
<dbReference type="InterPro" id="IPR022653">
    <property type="entry name" value="De-COase2_pyr-phos_BS"/>
</dbReference>
<keyword evidence="5" id="KW-0028">Amino-acid biosynthesis</keyword>
<dbReference type="UniPathway" id="UPA00034">
    <property type="reaction ID" value="UER00027"/>
</dbReference>
<dbReference type="GO" id="GO:0030170">
    <property type="term" value="F:pyridoxal phosphate binding"/>
    <property type="evidence" value="ECO:0007669"/>
    <property type="project" value="UniProtKB-UniRule"/>
</dbReference>
<evidence type="ECO:0000256" key="4">
    <source>
        <dbReference type="ARBA" id="ARBA00023239"/>
    </source>
</evidence>
<dbReference type="EMBL" id="MUYV01000021">
    <property type="protein sequence ID" value="OOS23067.1"/>
    <property type="molecule type" value="Genomic_DNA"/>
</dbReference>
<dbReference type="EC" id="4.1.1.20" evidence="5 6"/>
<evidence type="ECO:0000259" key="10">
    <source>
        <dbReference type="Pfam" id="PF02784"/>
    </source>
</evidence>
<organism evidence="11 12">
    <name type="scientific">Moraxella porci DSM 25326</name>
    <dbReference type="NCBI Taxonomy" id="573983"/>
    <lineage>
        <taxon>Bacteria</taxon>
        <taxon>Pseudomonadati</taxon>
        <taxon>Pseudomonadota</taxon>
        <taxon>Gammaproteobacteria</taxon>
        <taxon>Moraxellales</taxon>
        <taxon>Moraxellaceae</taxon>
        <taxon>Moraxella</taxon>
    </lineage>
</organism>
<keyword evidence="12" id="KW-1185">Reference proteome</keyword>
<reference evidence="11 12" key="1">
    <citation type="submission" date="2017-02" db="EMBL/GenBank/DDBJ databases">
        <title>Draft genome sequence of Moraxella porci CCUG 54912T type strain.</title>
        <authorList>
            <person name="Salva-Serra F."/>
            <person name="Engstrom-Jakobsson H."/>
            <person name="Thorell K."/>
            <person name="Jaen-Luchoro D."/>
            <person name="Gonzales-Siles L."/>
            <person name="Karlsson R."/>
            <person name="Yazdan S."/>
            <person name="Boulund F."/>
            <person name="Johnning A."/>
            <person name="Engstrand L."/>
            <person name="Kristiansson E."/>
            <person name="Moore E."/>
        </authorList>
    </citation>
    <scope>NUCLEOTIDE SEQUENCE [LARGE SCALE GENOMIC DNA]</scope>
    <source>
        <strain evidence="11 12">CCUG 54912</strain>
    </source>
</reference>
<comment type="caution">
    <text evidence="11">The sequence shown here is derived from an EMBL/GenBank/DDBJ whole genome shotgun (WGS) entry which is preliminary data.</text>
</comment>
<dbReference type="Gene3D" id="3.20.20.10">
    <property type="entry name" value="Alanine racemase"/>
    <property type="match status" value="1"/>
</dbReference>
<dbReference type="Gene3D" id="2.40.37.10">
    <property type="entry name" value="Lyase, Ornithine Decarboxylase, Chain A, domain 1"/>
    <property type="match status" value="1"/>
</dbReference>
<gene>
    <name evidence="5" type="primary">lysA</name>
    <name evidence="11" type="ORF">B0681_10155</name>
</gene>
<comment type="catalytic activity">
    <reaction evidence="5 8">
        <text>meso-2,6-diaminopimelate + H(+) = L-lysine + CO2</text>
        <dbReference type="Rhea" id="RHEA:15101"/>
        <dbReference type="ChEBI" id="CHEBI:15378"/>
        <dbReference type="ChEBI" id="CHEBI:16526"/>
        <dbReference type="ChEBI" id="CHEBI:32551"/>
        <dbReference type="ChEBI" id="CHEBI:57791"/>
        <dbReference type="EC" id="4.1.1.20"/>
    </reaction>
</comment>
<evidence type="ECO:0000256" key="2">
    <source>
        <dbReference type="ARBA" id="ARBA00022793"/>
    </source>
</evidence>
<evidence type="ECO:0000256" key="5">
    <source>
        <dbReference type="HAMAP-Rule" id="MF_02120"/>
    </source>
</evidence>
<keyword evidence="3 5" id="KW-0663">Pyridoxal phosphate</keyword>
<dbReference type="PRINTS" id="PR01179">
    <property type="entry name" value="ODADCRBXLASE"/>
</dbReference>
<dbReference type="RefSeq" id="WP_078318598.1">
    <property type="nucleotide sequence ID" value="NZ_MUYV01000021.1"/>
</dbReference>
<evidence type="ECO:0000256" key="8">
    <source>
        <dbReference type="RuleBase" id="RU003738"/>
    </source>
</evidence>
<dbReference type="SUPFAM" id="SSF51419">
    <property type="entry name" value="PLP-binding barrel"/>
    <property type="match status" value="1"/>
</dbReference>
<evidence type="ECO:0000256" key="1">
    <source>
        <dbReference type="ARBA" id="ARBA00001933"/>
    </source>
</evidence>
<dbReference type="Pfam" id="PF02784">
    <property type="entry name" value="Orn_Arg_deC_N"/>
    <property type="match status" value="1"/>
</dbReference>
<dbReference type="PROSITE" id="PS00878">
    <property type="entry name" value="ODR_DC_2_1"/>
    <property type="match status" value="1"/>
</dbReference>
<dbReference type="GO" id="GO:0009089">
    <property type="term" value="P:lysine biosynthetic process via diaminopimelate"/>
    <property type="evidence" value="ECO:0007669"/>
    <property type="project" value="UniProtKB-UniRule"/>
</dbReference>
<name>A0A1T0CL41_9GAMM</name>
<feature type="domain" description="Orn/DAP/Arg decarboxylase 2 C-terminal" evidence="9">
    <location>
        <begin position="54"/>
        <end position="392"/>
    </location>
</feature>
<evidence type="ECO:0000259" key="9">
    <source>
        <dbReference type="Pfam" id="PF00278"/>
    </source>
</evidence>
<keyword evidence="5 8" id="KW-0457">Lysine biosynthesis</keyword>
<dbReference type="PANTHER" id="PTHR43727">
    <property type="entry name" value="DIAMINOPIMELATE DECARBOXYLASE"/>
    <property type="match status" value="1"/>
</dbReference>
<dbReference type="InterPro" id="IPR022643">
    <property type="entry name" value="De-COase2_C"/>
</dbReference>
<feature type="binding site" evidence="5">
    <location>
        <position position="394"/>
    </location>
    <ligand>
        <name>pyridoxal 5'-phosphate</name>
        <dbReference type="ChEBI" id="CHEBI:597326"/>
    </ligand>
</feature>
<accession>A0A1T0CL41</accession>
<dbReference type="NCBIfam" id="TIGR01048">
    <property type="entry name" value="lysA"/>
    <property type="match status" value="1"/>
</dbReference>
<keyword evidence="2 5" id="KW-0210">Decarboxylase</keyword>